<evidence type="ECO:0000313" key="2">
    <source>
        <dbReference type="Proteomes" id="UP000218810"/>
    </source>
</evidence>
<proteinExistence type="predicted"/>
<keyword evidence="2" id="KW-1185">Reference proteome</keyword>
<dbReference type="InterPro" id="IPR021456">
    <property type="entry name" value="DUF3107"/>
</dbReference>
<reference evidence="2" key="1">
    <citation type="submission" date="2017-09" db="EMBL/GenBank/DDBJ databases">
        <authorList>
            <person name="Zhang Y."/>
            <person name="Huang X."/>
            <person name="Liu J."/>
            <person name="Lu L."/>
            <person name="Peng K."/>
        </authorList>
    </citation>
    <scope>NUCLEOTIDE SEQUENCE [LARGE SCALE GENOMIC DNA]</scope>
    <source>
        <strain evidence="2">S-XJ-1</strain>
    </source>
</reference>
<name>A0A2A2WQS4_9ACTN</name>
<accession>A0A2A2WQS4</accession>
<gene>
    <name evidence="1" type="ORF">CEY15_06740</name>
</gene>
<evidence type="ECO:0000313" key="1">
    <source>
        <dbReference type="EMBL" id="PAY23589.1"/>
    </source>
</evidence>
<organism evidence="1 2">
    <name type="scientific">Dietzia natronolimnaea</name>
    <dbReference type="NCBI Taxonomy" id="161920"/>
    <lineage>
        <taxon>Bacteria</taxon>
        <taxon>Bacillati</taxon>
        <taxon>Actinomycetota</taxon>
        <taxon>Actinomycetes</taxon>
        <taxon>Mycobacteriales</taxon>
        <taxon>Dietziaceae</taxon>
        <taxon>Dietzia</taxon>
    </lineage>
</organism>
<comment type="caution">
    <text evidence="1">The sequence shown here is derived from an EMBL/GenBank/DDBJ whole genome shotgun (WGS) entry which is preliminary data.</text>
</comment>
<protein>
    <submittedName>
        <fullName evidence="1">DUF3107 domain-containing protein</fullName>
    </submittedName>
</protein>
<dbReference type="AlphaFoldDB" id="A0A2A2WQS4"/>
<sequence length="75" mass="8307">MEVKIGIADSNRELVFKTGMNPEDVHARVEAALTAESKAVLELDDEKGRRYLVSTDRVAYVEIGESARRPVGFLS</sequence>
<dbReference type="Pfam" id="PF11305">
    <property type="entry name" value="DUF3107"/>
    <property type="match status" value="1"/>
</dbReference>
<dbReference type="EMBL" id="NTGA01000013">
    <property type="protein sequence ID" value="PAY23589.1"/>
    <property type="molecule type" value="Genomic_DNA"/>
</dbReference>
<dbReference type="RefSeq" id="WP_017836608.1">
    <property type="nucleotide sequence ID" value="NZ_NTGA01000013.1"/>
</dbReference>
<dbReference type="OrthoDB" id="3268468at2"/>
<dbReference type="Proteomes" id="UP000218810">
    <property type="component" value="Unassembled WGS sequence"/>
</dbReference>